<feature type="domain" description="RNA polymerase sigma-70 region 2" evidence="6">
    <location>
        <begin position="27"/>
        <end position="90"/>
    </location>
</feature>
<dbReference type="PANTHER" id="PTHR43133:SF8">
    <property type="entry name" value="RNA POLYMERASE SIGMA FACTOR HI_1459-RELATED"/>
    <property type="match status" value="1"/>
</dbReference>
<dbReference type="GO" id="GO:0016987">
    <property type="term" value="F:sigma factor activity"/>
    <property type="evidence" value="ECO:0007669"/>
    <property type="project" value="UniProtKB-KW"/>
</dbReference>
<sequence>MQEKERIVDGKLVADFQSGNKQALITLVKRWHKIFCDKAYWIVKDADMAKDIAQDCWQTIIDKLETLKDPESFGAWAMRIVYTKSIDAIKIKNKTGAIDNQLEQESIEEVESTYMDNLKQNLLKTVNTLPEHQQMVVRLFYVQDYSLKEISGILEISIGTAKSRLYHAREKLKTIIKSRSHEN</sequence>
<evidence type="ECO:0000256" key="4">
    <source>
        <dbReference type="ARBA" id="ARBA00023125"/>
    </source>
</evidence>
<keyword evidence="4" id="KW-0238">DNA-binding</keyword>
<keyword evidence="2" id="KW-0805">Transcription regulation</keyword>
<dbReference type="EMBL" id="OBEH01000002">
    <property type="protein sequence ID" value="SNY99379.1"/>
    <property type="molecule type" value="Genomic_DNA"/>
</dbReference>
<keyword evidence="3" id="KW-0731">Sigma factor</keyword>
<dbReference type="AlphaFoldDB" id="A0A285MQB9"/>
<reference evidence="9" key="1">
    <citation type="submission" date="2017-09" db="EMBL/GenBank/DDBJ databases">
        <authorList>
            <person name="Varghese N."/>
            <person name="Submissions S."/>
        </authorList>
    </citation>
    <scope>NUCLEOTIDE SEQUENCE [LARGE SCALE GENOMIC DNA]</scope>
    <source>
        <strain evidence="9">DSM 25885</strain>
    </source>
</reference>
<evidence type="ECO:0000256" key="5">
    <source>
        <dbReference type="ARBA" id="ARBA00023163"/>
    </source>
</evidence>
<proteinExistence type="inferred from homology"/>
<organism evidence="8 9">
    <name type="scientific">Flagellimonas pacifica</name>
    <dbReference type="NCBI Taxonomy" id="1247520"/>
    <lineage>
        <taxon>Bacteria</taxon>
        <taxon>Pseudomonadati</taxon>
        <taxon>Bacteroidota</taxon>
        <taxon>Flavobacteriia</taxon>
        <taxon>Flavobacteriales</taxon>
        <taxon>Flavobacteriaceae</taxon>
        <taxon>Flagellimonas</taxon>
    </lineage>
</organism>
<dbReference type="Pfam" id="PF08281">
    <property type="entry name" value="Sigma70_r4_2"/>
    <property type="match status" value="1"/>
</dbReference>
<name>A0A285MQB9_9FLAO</name>
<evidence type="ECO:0000313" key="9">
    <source>
        <dbReference type="Proteomes" id="UP000219048"/>
    </source>
</evidence>
<evidence type="ECO:0000259" key="7">
    <source>
        <dbReference type="Pfam" id="PF08281"/>
    </source>
</evidence>
<evidence type="ECO:0000256" key="2">
    <source>
        <dbReference type="ARBA" id="ARBA00023015"/>
    </source>
</evidence>
<dbReference type="GO" id="GO:0006352">
    <property type="term" value="P:DNA-templated transcription initiation"/>
    <property type="evidence" value="ECO:0007669"/>
    <property type="project" value="InterPro"/>
</dbReference>
<dbReference type="SUPFAM" id="SSF88659">
    <property type="entry name" value="Sigma3 and sigma4 domains of RNA polymerase sigma factors"/>
    <property type="match status" value="1"/>
</dbReference>
<dbReference type="GO" id="GO:0003677">
    <property type="term" value="F:DNA binding"/>
    <property type="evidence" value="ECO:0007669"/>
    <property type="project" value="UniProtKB-KW"/>
</dbReference>
<gene>
    <name evidence="8" type="ORF">SAMN06265377_1184</name>
</gene>
<dbReference type="InterPro" id="IPR014284">
    <property type="entry name" value="RNA_pol_sigma-70_dom"/>
</dbReference>
<dbReference type="InterPro" id="IPR007627">
    <property type="entry name" value="RNA_pol_sigma70_r2"/>
</dbReference>
<dbReference type="InterPro" id="IPR013324">
    <property type="entry name" value="RNA_pol_sigma_r3/r4-like"/>
</dbReference>
<dbReference type="InterPro" id="IPR039425">
    <property type="entry name" value="RNA_pol_sigma-70-like"/>
</dbReference>
<dbReference type="Gene3D" id="1.10.10.10">
    <property type="entry name" value="Winged helix-like DNA-binding domain superfamily/Winged helix DNA-binding domain"/>
    <property type="match status" value="1"/>
</dbReference>
<dbReference type="OrthoDB" id="9795666at2"/>
<evidence type="ECO:0000256" key="1">
    <source>
        <dbReference type="ARBA" id="ARBA00010641"/>
    </source>
</evidence>
<dbReference type="RefSeq" id="WP_097044879.1">
    <property type="nucleotide sequence ID" value="NZ_OBEH01000002.1"/>
</dbReference>
<dbReference type="CDD" id="cd06171">
    <property type="entry name" value="Sigma70_r4"/>
    <property type="match status" value="1"/>
</dbReference>
<evidence type="ECO:0000313" key="8">
    <source>
        <dbReference type="EMBL" id="SNY99379.1"/>
    </source>
</evidence>
<accession>A0A285MQB9</accession>
<evidence type="ECO:0000256" key="3">
    <source>
        <dbReference type="ARBA" id="ARBA00023082"/>
    </source>
</evidence>
<dbReference type="NCBIfam" id="TIGR02937">
    <property type="entry name" value="sigma70-ECF"/>
    <property type="match status" value="1"/>
</dbReference>
<keyword evidence="5" id="KW-0804">Transcription</keyword>
<dbReference type="Gene3D" id="1.10.1740.10">
    <property type="match status" value="1"/>
</dbReference>
<dbReference type="Proteomes" id="UP000219048">
    <property type="component" value="Unassembled WGS sequence"/>
</dbReference>
<dbReference type="PANTHER" id="PTHR43133">
    <property type="entry name" value="RNA POLYMERASE ECF-TYPE SIGMA FACTO"/>
    <property type="match status" value="1"/>
</dbReference>
<evidence type="ECO:0000259" key="6">
    <source>
        <dbReference type="Pfam" id="PF04542"/>
    </source>
</evidence>
<dbReference type="InterPro" id="IPR013325">
    <property type="entry name" value="RNA_pol_sigma_r2"/>
</dbReference>
<keyword evidence="9" id="KW-1185">Reference proteome</keyword>
<comment type="similarity">
    <text evidence="1">Belongs to the sigma-70 factor family. ECF subfamily.</text>
</comment>
<dbReference type="InterPro" id="IPR036388">
    <property type="entry name" value="WH-like_DNA-bd_sf"/>
</dbReference>
<protein>
    <submittedName>
        <fullName evidence="8">RNA polymerase sigma-70 factor, ECF subfamily</fullName>
    </submittedName>
</protein>
<dbReference type="Pfam" id="PF04542">
    <property type="entry name" value="Sigma70_r2"/>
    <property type="match status" value="1"/>
</dbReference>
<dbReference type="SUPFAM" id="SSF88946">
    <property type="entry name" value="Sigma2 domain of RNA polymerase sigma factors"/>
    <property type="match status" value="1"/>
</dbReference>
<dbReference type="InterPro" id="IPR013249">
    <property type="entry name" value="RNA_pol_sigma70_r4_t2"/>
</dbReference>
<feature type="domain" description="RNA polymerase sigma factor 70 region 4 type 2" evidence="7">
    <location>
        <begin position="120"/>
        <end position="172"/>
    </location>
</feature>